<comment type="caution">
    <text evidence="1">The sequence shown here is derived from an EMBL/GenBank/DDBJ whole genome shotgun (WGS) entry which is preliminary data.</text>
</comment>
<evidence type="ECO:0000313" key="1">
    <source>
        <dbReference type="EMBL" id="KAJ8906428.1"/>
    </source>
</evidence>
<keyword evidence="2" id="KW-1185">Reference proteome</keyword>
<dbReference type="Pfam" id="PF00805">
    <property type="entry name" value="Pentapeptide"/>
    <property type="match status" value="2"/>
</dbReference>
<dbReference type="PANTHER" id="PTHR47200">
    <property type="entry name" value="THYLAKOID LUMENAL 15 KDA PROTEIN 1, CHLOROPLASTIC"/>
    <property type="match status" value="1"/>
</dbReference>
<evidence type="ECO:0000313" key="2">
    <source>
        <dbReference type="Proteomes" id="UP001157974"/>
    </source>
</evidence>
<gene>
    <name evidence="1" type="ORF">NDN08_002921</name>
</gene>
<dbReference type="Proteomes" id="UP001157974">
    <property type="component" value="Unassembled WGS sequence"/>
</dbReference>
<dbReference type="PANTHER" id="PTHR47200:SF2">
    <property type="entry name" value="THYLAKOID LUMENAL 15 KDA PROTEIN 1, CHLOROPLASTIC"/>
    <property type="match status" value="1"/>
</dbReference>
<dbReference type="AlphaFoldDB" id="A0AAV8UZ51"/>
<sequence length="186" mass="19518">MYGFTVSMAATSGKPDWKGFCDKLKTGGAVAAVSVALVMTPFSAAAISGGGKDYASKDWSGADFSKGSFVGKDFSGAIARGTNFRGADLRGARFFKADLREADFTGSDLRTASLEGASLKDAIFVNAVMESAYLSDSILEAGDLHNIDASDALMPEFVTSKLCKRSDVSGTNAKTKVDTRESLMCD</sequence>
<dbReference type="InterPro" id="IPR044213">
    <property type="entry name" value="At2g44920-like"/>
</dbReference>
<protein>
    <recommendedName>
        <fullName evidence="3">Pentapeptide repeat-containing protein</fullName>
    </recommendedName>
</protein>
<name>A0AAV8UZ51_9RHOD</name>
<evidence type="ECO:0008006" key="3">
    <source>
        <dbReference type="Google" id="ProtNLM"/>
    </source>
</evidence>
<dbReference type="EMBL" id="JAMWBK010000003">
    <property type="protein sequence ID" value="KAJ8906428.1"/>
    <property type="molecule type" value="Genomic_DNA"/>
</dbReference>
<dbReference type="SUPFAM" id="SSF141571">
    <property type="entry name" value="Pentapeptide repeat-like"/>
    <property type="match status" value="1"/>
</dbReference>
<dbReference type="Gene3D" id="2.160.20.80">
    <property type="entry name" value="E3 ubiquitin-protein ligase SopA"/>
    <property type="match status" value="1"/>
</dbReference>
<proteinExistence type="predicted"/>
<reference evidence="1 2" key="1">
    <citation type="journal article" date="2023" name="Nat. Commun.">
        <title>Origin of minicircular mitochondrial genomes in red algae.</title>
        <authorList>
            <person name="Lee Y."/>
            <person name="Cho C.H."/>
            <person name="Lee Y.M."/>
            <person name="Park S.I."/>
            <person name="Yang J.H."/>
            <person name="West J.A."/>
            <person name="Bhattacharya D."/>
            <person name="Yoon H.S."/>
        </authorList>
    </citation>
    <scope>NUCLEOTIDE SEQUENCE [LARGE SCALE GENOMIC DNA]</scope>
    <source>
        <strain evidence="1 2">CCMP1338</strain>
        <tissue evidence="1">Whole cell</tissue>
    </source>
</reference>
<organism evidence="1 2">
    <name type="scientific">Rhodosorus marinus</name>
    <dbReference type="NCBI Taxonomy" id="101924"/>
    <lineage>
        <taxon>Eukaryota</taxon>
        <taxon>Rhodophyta</taxon>
        <taxon>Stylonematophyceae</taxon>
        <taxon>Stylonematales</taxon>
        <taxon>Stylonemataceae</taxon>
        <taxon>Rhodosorus</taxon>
    </lineage>
</organism>
<accession>A0AAV8UZ51</accession>
<dbReference type="InterPro" id="IPR001646">
    <property type="entry name" value="5peptide_repeat"/>
</dbReference>